<keyword evidence="5 14" id="KW-0812">Transmembrane</keyword>
<evidence type="ECO:0000256" key="12">
    <source>
        <dbReference type="ARBA" id="ARBA00031989"/>
    </source>
</evidence>
<accession>A0AAE0GQM4</accession>
<organism evidence="16 17">
    <name type="scientific">Cymbomonas tetramitiformis</name>
    <dbReference type="NCBI Taxonomy" id="36881"/>
    <lineage>
        <taxon>Eukaryota</taxon>
        <taxon>Viridiplantae</taxon>
        <taxon>Chlorophyta</taxon>
        <taxon>Pyramimonadophyceae</taxon>
        <taxon>Pyramimonadales</taxon>
        <taxon>Pyramimonadaceae</taxon>
        <taxon>Cymbomonas</taxon>
    </lineage>
</organism>
<evidence type="ECO:0000256" key="11">
    <source>
        <dbReference type="ARBA" id="ARBA00023303"/>
    </source>
</evidence>
<keyword evidence="4" id="KW-1003">Cell membrane</keyword>
<feature type="transmembrane region" description="Helical" evidence="14">
    <location>
        <begin position="66"/>
        <end position="87"/>
    </location>
</feature>
<feature type="transmembrane region" description="Helical" evidence="14">
    <location>
        <begin position="173"/>
        <end position="192"/>
    </location>
</feature>
<feature type="compositionally biased region" description="Acidic residues" evidence="13">
    <location>
        <begin position="344"/>
        <end position="361"/>
    </location>
</feature>
<dbReference type="Pfam" id="PF00520">
    <property type="entry name" value="Ion_trans"/>
    <property type="match status" value="1"/>
</dbReference>
<dbReference type="PANTHER" id="PTHR46480:SF1">
    <property type="entry name" value="VOLTAGE-GATED HYDROGEN CHANNEL 1"/>
    <property type="match status" value="1"/>
</dbReference>
<keyword evidence="8" id="KW-0175">Coiled coil</keyword>
<keyword evidence="6" id="KW-0851">Voltage-gated channel</keyword>
<name>A0AAE0GQM4_9CHLO</name>
<proteinExistence type="predicted"/>
<feature type="transmembrane region" description="Helical" evidence="14">
    <location>
        <begin position="143"/>
        <end position="166"/>
    </location>
</feature>
<evidence type="ECO:0000256" key="9">
    <source>
        <dbReference type="ARBA" id="ARBA00023065"/>
    </source>
</evidence>
<gene>
    <name evidence="16" type="ORF">CYMTET_10484</name>
</gene>
<dbReference type="GO" id="GO:0005886">
    <property type="term" value="C:plasma membrane"/>
    <property type="evidence" value="ECO:0007669"/>
    <property type="project" value="UniProtKB-SubCell"/>
</dbReference>
<evidence type="ECO:0000256" key="4">
    <source>
        <dbReference type="ARBA" id="ARBA00022475"/>
    </source>
</evidence>
<keyword evidence="17" id="KW-1185">Reference proteome</keyword>
<evidence type="ECO:0000313" key="17">
    <source>
        <dbReference type="Proteomes" id="UP001190700"/>
    </source>
</evidence>
<dbReference type="GO" id="GO:0034702">
    <property type="term" value="C:monoatomic ion channel complex"/>
    <property type="evidence" value="ECO:0007669"/>
    <property type="project" value="UniProtKB-KW"/>
</dbReference>
<keyword evidence="9" id="KW-0406">Ion transport</keyword>
<feature type="domain" description="Ion transport" evidence="15">
    <location>
        <begin position="390"/>
        <end position="466"/>
    </location>
</feature>
<keyword evidence="3" id="KW-0813">Transport</keyword>
<evidence type="ECO:0000256" key="13">
    <source>
        <dbReference type="SAM" id="MobiDB-lite"/>
    </source>
</evidence>
<evidence type="ECO:0000256" key="10">
    <source>
        <dbReference type="ARBA" id="ARBA00023136"/>
    </source>
</evidence>
<evidence type="ECO:0000256" key="5">
    <source>
        <dbReference type="ARBA" id="ARBA00022692"/>
    </source>
</evidence>
<comment type="caution">
    <text evidence="16">The sequence shown here is derived from an EMBL/GenBank/DDBJ whole genome shotgun (WGS) entry which is preliminary data.</text>
</comment>
<evidence type="ECO:0000259" key="15">
    <source>
        <dbReference type="Pfam" id="PF00520"/>
    </source>
</evidence>
<dbReference type="InterPro" id="IPR031846">
    <property type="entry name" value="Hvcn1"/>
</dbReference>
<keyword evidence="7 14" id="KW-1133">Transmembrane helix</keyword>
<feature type="compositionally biased region" description="Basic and acidic residues" evidence="13">
    <location>
        <begin position="232"/>
        <end position="243"/>
    </location>
</feature>
<dbReference type="Gene3D" id="1.20.120.350">
    <property type="entry name" value="Voltage-gated potassium channels. Chain C"/>
    <property type="match status" value="2"/>
</dbReference>
<evidence type="ECO:0000256" key="2">
    <source>
        <dbReference type="ARBA" id="ARBA00015897"/>
    </source>
</evidence>
<dbReference type="PANTHER" id="PTHR46480">
    <property type="entry name" value="F20B24.22"/>
    <property type="match status" value="1"/>
</dbReference>
<feature type="region of interest" description="Disordered" evidence="13">
    <location>
        <begin position="322"/>
        <end position="363"/>
    </location>
</feature>
<reference evidence="16 17" key="1">
    <citation type="journal article" date="2015" name="Genome Biol. Evol.">
        <title>Comparative Genomics of a Bacterivorous Green Alga Reveals Evolutionary Causalities and Consequences of Phago-Mixotrophic Mode of Nutrition.</title>
        <authorList>
            <person name="Burns J.A."/>
            <person name="Paasch A."/>
            <person name="Narechania A."/>
            <person name="Kim E."/>
        </authorList>
    </citation>
    <scope>NUCLEOTIDE SEQUENCE [LARGE SCALE GENOMIC DNA]</scope>
    <source>
        <strain evidence="16 17">PLY_AMNH</strain>
    </source>
</reference>
<evidence type="ECO:0000256" key="14">
    <source>
        <dbReference type="SAM" id="Phobius"/>
    </source>
</evidence>
<dbReference type="InterPro" id="IPR027359">
    <property type="entry name" value="Volt_channel_dom_sf"/>
</dbReference>
<evidence type="ECO:0000256" key="8">
    <source>
        <dbReference type="ARBA" id="ARBA00023054"/>
    </source>
</evidence>
<sequence>MVESSTHGGKAPTVAWGADASSKPENKISLDHWFARHLCPGASNRHKETGENFQARLLGIMHSKPVRYLVLSVLCLSVLCTFTEILLDAHQDCKLSCDEEGQVSHEEAGEASPAPESETSLQDYSLCDIETELDEDLEPVEQAIYWMLVIIVIFQVSELTLLLMALGKSFFEHILYVLDVVVVGVVCITLIFDLGAEARYLFFLRLWRIAEVFYDVFMGSVEATEEEEGEEGERAKKKDKENAQGKNLTRRMTEALLPHETHKKLQSQDNFQAKLLSVMHSTTVRRLIILFLLIDVVTLMSETALMSLEECELKCEAAEVAEASSSLTEEEGNGEASFEVEPGASEEEASGEEASGEEASGEEARLLRRLLGETELREGCEFEKELTEDQETFEEVLHIITLCSLSVFSLELILLMIALDVKFFYNPLYVLDVIVTGITLVTDLAVNEPEGSLVIFLRLWRCADLCHGIFMCVTEARELEEPEAERDAVVPIKSKYELEDEEKVKAKKALEMAPVPKESRFRGPSEEEKMLETKPFTGIITTV</sequence>
<dbReference type="GO" id="GO:0030171">
    <property type="term" value="F:voltage-gated proton channel activity"/>
    <property type="evidence" value="ECO:0007669"/>
    <property type="project" value="InterPro"/>
</dbReference>
<dbReference type="AlphaFoldDB" id="A0AAE0GQM4"/>
<keyword evidence="10 14" id="KW-0472">Membrane</keyword>
<evidence type="ECO:0000256" key="3">
    <source>
        <dbReference type="ARBA" id="ARBA00022448"/>
    </source>
</evidence>
<dbReference type="EMBL" id="LGRX02003717">
    <property type="protein sequence ID" value="KAK3281751.1"/>
    <property type="molecule type" value="Genomic_DNA"/>
</dbReference>
<evidence type="ECO:0000256" key="1">
    <source>
        <dbReference type="ARBA" id="ARBA00004651"/>
    </source>
</evidence>
<protein>
    <recommendedName>
        <fullName evidence="2">Voltage-gated hydrogen channel 1</fullName>
    </recommendedName>
    <alternativeName>
        <fullName evidence="12">Hydrogen voltage-gated channel 1</fullName>
    </alternativeName>
</protein>
<dbReference type="InterPro" id="IPR005821">
    <property type="entry name" value="Ion_trans_dom"/>
</dbReference>
<comment type="subcellular location">
    <subcellularLocation>
        <location evidence="1">Cell membrane</location>
        <topology evidence="1">Multi-pass membrane protein</topology>
    </subcellularLocation>
</comment>
<evidence type="ECO:0000256" key="6">
    <source>
        <dbReference type="ARBA" id="ARBA00022882"/>
    </source>
</evidence>
<keyword evidence="11" id="KW-0407">Ion channel</keyword>
<dbReference type="Proteomes" id="UP001190700">
    <property type="component" value="Unassembled WGS sequence"/>
</dbReference>
<evidence type="ECO:0000256" key="7">
    <source>
        <dbReference type="ARBA" id="ARBA00022989"/>
    </source>
</evidence>
<feature type="region of interest" description="Disordered" evidence="13">
    <location>
        <begin position="225"/>
        <end position="246"/>
    </location>
</feature>
<evidence type="ECO:0000313" key="16">
    <source>
        <dbReference type="EMBL" id="KAK3281751.1"/>
    </source>
</evidence>